<evidence type="ECO:0000256" key="6">
    <source>
        <dbReference type="ARBA" id="ARBA00023136"/>
    </source>
</evidence>
<comment type="subunit">
    <text evidence="8">Interacts with FtsZ via their C-terminal domains.</text>
</comment>
<dbReference type="SMART" id="SM00771">
    <property type="entry name" value="ZipA_C"/>
    <property type="match status" value="1"/>
</dbReference>
<dbReference type="PANTHER" id="PTHR38685:SF1">
    <property type="entry name" value="CELL DIVISION PROTEIN ZIPA"/>
    <property type="match status" value="1"/>
</dbReference>
<evidence type="ECO:0000259" key="11">
    <source>
        <dbReference type="SMART" id="SM00771"/>
    </source>
</evidence>
<name>A0A075K755_9GAMM</name>
<sequence>MTAQPVLAFAWNAAVGIPMLILGLIVLAAMWLFGKPKKEQGKRRVVPNPTGERREPTFGGEGDALDEPSFSARDDFHMDPLDERQPHQGELDVGLREELERLGATLAGDKGHVEPAPVGKPRPQGIAASIVDALRAPPEQFEQSLAQATGAEHVHLPRAEEPEPVAAPAPAPAPVAAPAPAPAPEAPRVPPRSDVGRRPERMPVERIVTLFVVAREGNVFHGADLIVAAEKTGLEFGDMGIYHRLVDGKRELGPIFSIANMVKPGNFDLSRVDALRTPGLSFFMTLPAPIPALDAWDAMLPTAQRLAELLDGQVLDEERNALGRQRVAHIRDELRGWDRDHEGKEITFGR</sequence>
<evidence type="ECO:0000256" key="1">
    <source>
        <dbReference type="ARBA" id="ARBA00022475"/>
    </source>
</evidence>
<evidence type="ECO:0000256" key="2">
    <source>
        <dbReference type="ARBA" id="ARBA00022519"/>
    </source>
</evidence>
<dbReference type="InterPro" id="IPR011919">
    <property type="entry name" value="Cell_div_ZipA"/>
</dbReference>
<keyword evidence="5 8" id="KW-1133">Transmembrane helix</keyword>
<dbReference type="NCBIfam" id="TIGR02205">
    <property type="entry name" value="septum_zipA"/>
    <property type="match status" value="1"/>
</dbReference>
<dbReference type="PANTHER" id="PTHR38685">
    <property type="entry name" value="CELL DIVISION PROTEIN ZIPA"/>
    <property type="match status" value="1"/>
</dbReference>
<accession>A0A075K755</accession>
<dbReference type="Proteomes" id="UP000027987">
    <property type="component" value="Chromosome"/>
</dbReference>
<gene>
    <name evidence="8" type="primary">zipA</name>
    <name evidence="12" type="ORF">HY57_12175</name>
</gene>
<dbReference type="RefSeq" id="WP_019466762.1">
    <property type="nucleotide sequence ID" value="NZ_ALOY01000178.1"/>
</dbReference>
<keyword evidence="3 8" id="KW-0132">Cell division</keyword>
<evidence type="ECO:0000256" key="3">
    <source>
        <dbReference type="ARBA" id="ARBA00022618"/>
    </source>
</evidence>
<feature type="transmembrane region" description="Helical" evidence="8">
    <location>
        <begin position="6"/>
        <end position="34"/>
    </location>
</feature>
<dbReference type="STRING" id="1217721.HY57_12175"/>
<dbReference type="OrthoDB" id="7054914at2"/>
<feature type="region of interest" description="Disordered" evidence="10">
    <location>
        <begin position="161"/>
        <end position="200"/>
    </location>
</feature>
<dbReference type="GO" id="GO:0032153">
    <property type="term" value="C:cell division site"/>
    <property type="evidence" value="ECO:0007669"/>
    <property type="project" value="UniProtKB-UniRule"/>
</dbReference>
<dbReference type="KEGG" id="dja:HY57_12175"/>
<comment type="similarity">
    <text evidence="8 9">Belongs to the ZipA family.</text>
</comment>
<reference evidence="12 13" key="1">
    <citation type="submission" date="2014-07" db="EMBL/GenBank/DDBJ databases">
        <title>Complete Genome Sequence of Dyella japonica Strain A8 Isolated from Malaysian Tropical Soil.</title>
        <authorList>
            <person name="Hui R.K.H."/>
            <person name="Chen J.-W."/>
            <person name="Chan K.-G."/>
            <person name="Leung F.C.C."/>
        </authorList>
    </citation>
    <scope>NUCLEOTIDE SEQUENCE [LARGE SCALE GENOMIC DNA]</scope>
    <source>
        <strain evidence="12 13">A8</strain>
    </source>
</reference>
<feature type="compositionally biased region" description="Pro residues" evidence="10">
    <location>
        <begin position="165"/>
        <end position="190"/>
    </location>
</feature>
<feature type="compositionally biased region" description="Basic and acidic residues" evidence="10">
    <location>
        <begin position="72"/>
        <end position="87"/>
    </location>
</feature>
<dbReference type="HAMAP" id="MF_00509">
    <property type="entry name" value="ZipA"/>
    <property type="match status" value="1"/>
</dbReference>
<evidence type="ECO:0000313" key="12">
    <source>
        <dbReference type="EMBL" id="AIF47963.1"/>
    </source>
</evidence>
<dbReference type="GO" id="GO:0005886">
    <property type="term" value="C:plasma membrane"/>
    <property type="evidence" value="ECO:0007669"/>
    <property type="project" value="UniProtKB-SubCell"/>
</dbReference>
<dbReference type="InterPro" id="IPR007449">
    <property type="entry name" value="ZipA_FtsZ-bd_C"/>
</dbReference>
<keyword evidence="13" id="KW-1185">Reference proteome</keyword>
<dbReference type="SUPFAM" id="SSF64383">
    <property type="entry name" value="Cell-division protein ZipA, C-terminal domain"/>
    <property type="match status" value="1"/>
</dbReference>
<protein>
    <recommendedName>
        <fullName evidence="8 9">Cell division protein ZipA</fullName>
    </recommendedName>
</protein>
<dbReference type="GO" id="GO:0000917">
    <property type="term" value="P:division septum assembly"/>
    <property type="evidence" value="ECO:0007669"/>
    <property type="project" value="TreeGrafter"/>
</dbReference>
<dbReference type="Gene3D" id="3.30.1400.10">
    <property type="entry name" value="ZipA, C-terminal FtsZ-binding domain"/>
    <property type="match status" value="1"/>
</dbReference>
<keyword evidence="2 8" id="KW-0997">Cell inner membrane</keyword>
<feature type="region of interest" description="Disordered" evidence="10">
    <location>
        <begin position="38"/>
        <end position="87"/>
    </location>
</feature>
<comment type="function">
    <text evidence="8 9">Essential cell division protein that stabilizes the FtsZ protofilaments by cross-linking them and that serves as a cytoplasmic membrane anchor for the Z ring. Also required for the recruitment to the septal ring of downstream cell division proteins.</text>
</comment>
<evidence type="ECO:0000313" key="13">
    <source>
        <dbReference type="Proteomes" id="UP000027987"/>
    </source>
</evidence>
<dbReference type="AlphaFoldDB" id="A0A075K755"/>
<keyword evidence="1 8" id="KW-1003">Cell membrane</keyword>
<evidence type="ECO:0000256" key="8">
    <source>
        <dbReference type="HAMAP-Rule" id="MF_00509"/>
    </source>
</evidence>
<dbReference type="PATRIC" id="fig|1217721.7.peg.2509"/>
<evidence type="ECO:0000256" key="10">
    <source>
        <dbReference type="SAM" id="MobiDB-lite"/>
    </source>
</evidence>
<dbReference type="EMBL" id="CP008884">
    <property type="protein sequence ID" value="AIF47963.1"/>
    <property type="molecule type" value="Genomic_DNA"/>
</dbReference>
<dbReference type="Pfam" id="PF04354">
    <property type="entry name" value="ZipA_C"/>
    <property type="match status" value="1"/>
</dbReference>
<evidence type="ECO:0000256" key="9">
    <source>
        <dbReference type="RuleBase" id="RU003612"/>
    </source>
</evidence>
<dbReference type="InterPro" id="IPR036765">
    <property type="entry name" value="ZipA_FtsZ-bd_C_sf"/>
</dbReference>
<organism evidence="12 13">
    <name type="scientific">Dyella japonica A8</name>
    <dbReference type="NCBI Taxonomy" id="1217721"/>
    <lineage>
        <taxon>Bacteria</taxon>
        <taxon>Pseudomonadati</taxon>
        <taxon>Pseudomonadota</taxon>
        <taxon>Gammaproteobacteria</taxon>
        <taxon>Lysobacterales</taxon>
        <taxon>Rhodanobacteraceae</taxon>
        <taxon>Dyella</taxon>
    </lineage>
</organism>
<evidence type="ECO:0000256" key="7">
    <source>
        <dbReference type="ARBA" id="ARBA00023306"/>
    </source>
</evidence>
<evidence type="ECO:0000256" key="4">
    <source>
        <dbReference type="ARBA" id="ARBA00022692"/>
    </source>
</evidence>
<keyword evidence="4 8" id="KW-0812">Transmembrane</keyword>
<feature type="domain" description="ZipA C-terminal FtsZ-binding" evidence="11">
    <location>
        <begin position="204"/>
        <end position="334"/>
    </location>
</feature>
<dbReference type="HOGENOM" id="CLU_030174_2_1_6"/>
<evidence type="ECO:0000256" key="5">
    <source>
        <dbReference type="ARBA" id="ARBA00022989"/>
    </source>
</evidence>
<comment type="subcellular location">
    <subcellularLocation>
        <location evidence="8">Cell inner membrane</location>
        <topology evidence="8">Single-pass type I membrane protein</topology>
    </subcellularLocation>
    <text evidence="8">Localizes to the Z ring in an FtsZ-dependent manner.</text>
</comment>
<proteinExistence type="inferred from homology"/>
<keyword evidence="6 8" id="KW-0472">Membrane</keyword>
<dbReference type="GO" id="GO:0043093">
    <property type="term" value="P:FtsZ-dependent cytokinesis"/>
    <property type="evidence" value="ECO:0007669"/>
    <property type="project" value="UniProtKB-UniRule"/>
</dbReference>
<keyword evidence="7 8" id="KW-0131">Cell cycle</keyword>